<evidence type="ECO:0000259" key="2">
    <source>
        <dbReference type="PROSITE" id="PS51462"/>
    </source>
</evidence>
<evidence type="ECO:0000313" key="3">
    <source>
        <dbReference type="EMBL" id="PFH53129.1"/>
    </source>
</evidence>
<dbReference type="Proteomes" id="UP000242287">
    <property type="component" value="Unassembled WGS sequence"/>
</dbReference>
<dbReference type="CDD" id="cd03426">
    <property type="entry name" value="NUDIX_CoAse_Nudt7"/>
    <property type="match status" value="1"/>
</dbReference>
<dbReference type="OrthoDB" id="10260614at2759"/>
<protein>
    <recommendedName>
        <fullName evidence="2">Nudix hydrolase domain-containing protein</fullName>
    </recommendedName>
</protein>
<evidence type="ECO:0000313" key="4">
    <source>
        <dbReference type="Proteomes" id="UP000242287"/>
    </source>
</evidence>
<dbReference type="InterPro" id="IPR000086">
    <property type="entry name" value="NUDIX_hydrolase_dom"/>
</dbReference>
<dbReference type="InterPro" id="IPR045121">
    <property type="entry name" value="CoAse"/>
</dbReference>
<dbReference type="InterPro" id="IPR015797">
    <property type="entry name" value="NUDIX_hydrolase-like_dom_sf"/>
</dbReference>
<reference evidence="3 4" key="1">
    <citation type="submission" date="2014-02" db="EMBL/GenBank/DDBJ databases">
        <title>Transposable element dynamics among asymbiotic and ectomycorrhizal Amanita fungi.</title>
        <authorList>
            <consortium name="DOE Joint Genome Institute"/>
            <person name="Hess J."/>
            <person name="Skrede I."/>
            <person name="Wolfe B."/>
            <person name="LaButti K."/>
            <person name="Ohm R.A."/>
            <person name="Grigoriev I.V."/>
            <person name="Pringle A."/>
        </authorList>
    </citation>
    <scope>NUCLEOTIDE SEQUENCE [LARGE SCALE GENOMIC DNA]</scope>
    <source>
        <strain evidence="3 4">SKay4041</strain>
    </source>
</reference>
<feature type="domain" description="Nudix hydrolase" evidence="2">
    <location>
        <begin position="153"/>
        <end position="291"/>
    </location>
</feature>
<name>A0A2A9NRF7_9AGAR</name>
<dbReference type="EMBL" id="KZ301975">
    <property type="protein sequence ID" value="PFH53129.1"/>
    <property type="molecule type" value="Genomic_DNA"/>
</dbReference>
<gene>
    <name evidence="3" type="ORF">AMATHDRAFT_1553</name>
</gene>
<proteinExistence type="predicted"/>
<evidence type="ECO:0000256" key="1">
    <source>
        <dbReference type="SAM" id="MobiDB-lite"/>
    </source>
</evidence>
<dbReference type="GO" id="GO:0015938">
    <property type="term" value="P:coenzyme A catabolic process"/>
    <property type="evidence" value="ECO:0007669"/>
    <property type="project" value="TreeGrafter"/>
</dbReference>
<organism evidence="3 4">
    <name type="scientific">Amanita thiersii Skay4041</name>
    <dbReference type="NCBI Taxonomy" id="703135"/>
    <lineage>
        <taxon>Eukaryota</taxon>
        <taxon>Fungi</taxon>
        <taxon>Dikarya</taxon>
        <taxon>Basidiomycota</taxon>
        <taxon>Agaricomycotina</taxon>
        <taxon>Agaricomycetes</taxon>
        <taxon>Agaricomycetidae</taxon>
        <taxon>Agaricales</taxon>
        <taxon>Pluteineae</taxon>
        <taxon>Amanitaceae</taxon>
        <taxon>Amanita</taxon>
    </lineage>
</organism>
<feature type="region of interest" description="Disordered" evidence="1">
    <location>
        <begin position="47"/>
        <end position="73"/>
    </location>
</feature>
<dbReference type="Gene3D" id="3.90.79.10">
    <property type="entry name" value="Nucleoside Triphosphate Pyrophosphohydrolase"/>
    <property type="match status" value="1"/>
</dbReference>
<sequence>MCLPLLFSFFKIFKPKSRTTQQQPDQTMNVNEESTMMSSTHCVKVGDTKDASSPLPSLSPTISGQSSPGASRAELRKKLRITIPDTIGDKKIHTNQSHSDSAVRPFKLELWQTKMPLETSQNPTIFLDHFSEGPRRCIERLLAHFKKTGYPDVKLAAVLVLLYEQKGQLRVLLTTRAKSLRTHAGQTALPGGRLEVTDANLIETAYREAHEEVALPLKSPDIHTLGMLEPVISLHHLLVTPVVAISTNPDFINDLKASESEVSCIFSHPLEALLTIELLRSERLMPLGSEDWPYDTELYHTTDVIAAPLGNTTYRMHRFRSSASPVKGLTSDILIKTAEIAYNRPPNYERYAPNQIQTIEEILRVITKSTAVLNHS</sequence>
<dbReference type="AlphaFoldDB" id="A0A2A9NRF7"/>
<dbReference type="PANTHER" id="PTHR12992:SF45">
    <property type="entry name" value="NUDIX HYDROLASE DOMAIN-CONTAINING PROTEIN"/>
    <property type="match status" value="1"/>
</dbReference>
<accession>A0A2A9NRF7</accession>
<keyword evidence="4" id="KW-1185">Reference proteome</keyword>
<dbReference type="SUPFAM" id="SSF55811">
    <property type="entry name" value="Nudix"/>
    <property type="match status" value="1"/>
</dbReference>
<dbReference type="PROSITE" id="PS51462">
    <property type="entry name" value="NUDIX"/>
    <property type="match status" value="1"/>
</dbReference>
<dbReference type="Pfam" id="PF00293">
    <property type="entry name" value="NUDIX"/>
    <property type="match status" value="1"/>
</dbReference>
<dbReference type="PANTHER" id="PTHR12992">
    <property type="entry name" value="NUDIX HYDROLASE"/>
    <property type="match status" value="1"/>
</dbReference>
<dbReference type="GO" id="GO:0010945">
    <property type="term" value="F:coenzyme A diphosphatase activity"/>
    <property type="evidence" value="ECO:0007669"/>
    <property type="project" value="InterPro"/>
</dbReference>
<dbReference type="STRING" id="703135.A0A2A9NRF7"/>